<dbReference type="Pfam" id="PF01130">
    <property type="entry name" value="CD36"/>
    <property type="match status" value="1"/>
</dbReference>
<dbReference type="GO" id="GO:0005044">
    <property type="term" value="F:scavenger receptor activity"/>
    <property type="evidence" value="ECO:0007669"/>
    <property type="project" value="TreeGrafter"/>
</dbReference>
<feature type="transmembrane region" description="Helical" evidence="7">
    <location>
        <begin position="545"/>
        <end position="571"/>
    </location>
</feature>
<evidence type="ECO:0000256" key="7">
    <source>
        <dbReference type="SAM" id="Phobius"/>
    </source>
</evidence>
<evidence type="ECO:0000256" key="2">
    <source>
        <dbReference type="ARBA" id="ARBA00010532"/>
    </source>
</evidence>
<accession>A0A915A930</accession>
<evidence type="ECO:0000256" key="6">
    <source>
        <dbReference type="ARBA" id="ARBA00023180"/>
    </source>
</evidence>
<evidence type="ECO:0000313" key="9">
    <source>
        <dbReference type="WBParaSite" id="PgR003_g096_t01"/>
    </source>
</evidence>
<reference evidence="9 10" key="1">
    <citation type="submission" date="2022-11" db="UniProtKB">
        <authorList>
            <consortium name="WormBaseParasite"/>
        </authorList>
    </citation>
    <scope>IDENTIFICATION</scope>
</reference>
<dbReference type="PANTHER" id="PTHR11923:SF105">
    <property type="entry name" value="PROTEIN CBR-SCAV-1"/>
    <property type="match status" value="1"/>
</dbReference>
<dbReference type="WBParaSite" id="PgR003_g096_t02">
    <property type="protein sequence ID" value="PgR003_g096_t02"/>
    <property type="gene ID" value="PgR003_g096"/>
</dbReference>
<keyword evidence="3 7" id="KW-0812">Transmembrane</keyword>
<evidence type="ECO:0000313" key="10">
    <source>
        <dbReference type="WBParaSite" id="PgR003_g096_t02"/>
    </source>
</evidence>
<keyword evidence="5 7" id="KW-0472">Membrane</keyword>
<keyword evidence="6" id="KW-0325">Glycoprotein</keyword>
<dbReference type="PRINTS" id="PR01609">
    <property type="entry name" value="CD36FAMILY"/>
</dbReference>
<organism evidence="8 10">
    <name type="scientific">Parascaris univalens</name>
    <name type="common">Nematode worm</name>
    <dbReference type="NCBI Taxonomy" id="6257"/>
    <lineage>
        <taxon>Eukaryota</taxon>
        <taxon>Metazoa</taxon>
        <taxon>Ecdysozoa</taxon>
        <taxon>Nematoda</taxon>
        <taxon>Chromadorea</taxon>
        <taxon>Rhabditida</taxon>
        <taxon>Spirurina</taxon>
        <taxon>Ascaridomorpha</taxon>
        <taxon>Ascaridoidea</taxon>
        <taxon>Ascarididae</taxon>
        <taxon>Parascaris</taxon>
    </lineage>
</organism>
<comment type="similarity">
    <text evidence="2">Belongs to the CD36 family.</text>
</comment>
<dbReference type="GO" id="GO:0005737">
    <property type="term" value="C:cytoplasm"/>
    <property type="evidence" value="ECO:0007669"/>
    <property type="project" value="TreeGrafter"/>
</dbReference>
<keyword evidence="4 7" id="KW-1133">Transmembrane helix</keyword>
<evidence type="ECO:0000256" key="3">
    <source>
        <dbReference type="ARBA" id="ARBA00022692"/>
    </source>
</evidence>
<comment type="subcellular location">
    <subcellularLocation>
        <location evidence="1">Membrane</location>
    </subcellularLocation>
</comment>
<sequence>MMIILRRRILQITSSLCALIFFFVGIALIITGIVFIRVVLPAAENEEIKKDRVLGKMSDGSLNTLTRNWAYPRHISYMQYWVFNYTNPLEVQNRGSAPDMFERGPYSYRVLRTNNIEEFSEDGGRIYFRPKSVYIYDRATSCVDCDPSDVFLVPDIVFFKTMNYFTTVEGLKNLLCSLPSIGTILCGLGNTDAIEALIKEMIDSYTEYAAVAIKALDAGPFIYTTVNDLIFSGYDDPLFSKVIDFALKLVATISPQLGQQIPSSVPTPKIHLNNNNDTIGPIYAALTGKYNYNRIGEVLSFYTGENSTQNSEGSWFPQSWWSNPDLVECPAEIAALARKINGTLGDLFTPFIEKTDRPYVYDTNICRSVFLQYKAEATVKGIKGYRFVVPSDVFNSSLTENCGFCHRLEYDIFSKAKGDLCLPDGLLDISRCTMDDLPVAVSSPHFLGAAREVTRTFLRLQPDPTIHQSTYDIEPMTGILLSSNKRLQLNLLVNQIPFARTYQSMLQATYPILWMNESTMIDDNSAKELSSQLTQSYKTAKILCWVVGVGLGSLCVIIALAICIFSTYSFIKSRPKDERTRTTDFSDIYPMFTMRPNMRQRFARNLNT</sequence>
<dbReference type="WBParaSite" id="PgR003_g096_t01">
    <property type="protein sequence ID" value="PgR003_g096_t01"/>
    <property type="gene ID" value="PgR003_g096"/>
</dbReference>
<evidence type="ECO:0000256" key="4">
    <source>
        <dbReference type="ARBA" id="ARBA00022989"/>
    </source>
</evidence>
<dbReference type="PANTHER" id="PTHR11923">
    <property type="entry name" value="SCAVENGER RECEPTOR CLASS B TYPE-1 SR-B1"/>
    <property type="match status" value="1"/>
</dbReference>
<dbReference type="GO" id="GO:0016020">
    <property type="term" value="C:membrane"/>
    <property type="evidence" value="ECO:0007669"/>
    <property type="project" value="UniProtKB-SubCell"/>
</dbReference>
<dbReference type="AlphaFoldDB" id="A0A915A930"/>
<name>A0A915A930_PARUN</name>
<evidence type="ECO:0000313" key="8">
    <source>
        <dbReference type="Proteomes" id="UP000887569"/>
    </source>
</evidence>
<protein>
    <submittedName>
        <fullName evidence="9 10">Uncharacterized protein</fullName>
    </submittedName>
</protein>
<dbReference type="Proteomes" id="UP000887569">
    <property type="component" value="Unplaced"/>
</dbReference>
<dbReference type="InterPro" id="IPR002159">
    <property type="entry name" value="CD36_fam"/>
</dbReference>
<proteinExistence type="inferred from homology"/>
<evidence type="ECO:0000256" key="1">
    <source>
        <dbReference type="ARBA" id="ARBA00004370"/>
    </source>
</evidence>
<keyword evidence="8" id="KW-1185">Reference proteome</keyword>
<feature type="transmembrane region" description="Helical" evidence="7">
    <location>
        <begin position="12"/>
        <end position="40"/>
    </location>
</feature>
<evidence type="ECO:0000256" key="5">
    <source>
        <dbReference type="ARBA" id="ARBA00023136"/>
    </source>
</evidence>